<comment type="subcellular location">
    <subcellularLocation>
        <location evidence="1 5">Nucleus</location>
    </subcellularLocation>
</comment>
<dbReference type="PANTHER" id="PTHR12709">
    <property type="entry name" value="DNA-DIRECTED RNA POLYMERASE II, III"/>
    <property type="match status" value="1"/>
</dbReference>
<proteinExistence type="predicted"/>
<dbReference type="Proteomes" id="UP000813463">
    <property type="component" value="Chromosome 3"/>
</dbReference>
<gene>
    <name evidence="7 8" type="primary">LOC110797863</name>
</gene>
<dbReference type="RefSeq" id="XP_056696121.1">
    <property type="nucleotide sequence ID" value="XM_056840143.1"/>
</dbReference>
<organism evidence="6 8">
    <name type="scientific">Spinacia oleracea</name>
    <name type="common">Spinach</name>
    <dbReference type="NCBI Taxonomy" id="3562"/>
    <lineage>
        <taxon>Eukaryota</taxon>
        <taxon>Viridiplantae</taxon>
        <taxon>Streptophyta</taxon>
        <taxon>Embryophyta</taxon>
        <taxon>Tracheophyta</taxon>
        <taxon>Spermatophyta</taxon>
        <taxon>Magnoliopsida</taxon>
        <taxon>eudicotyledons</taxon>
        <taxon>Gunneridae</taxon>
        <taxon>Pentapetalae</taxon>
        <taxon>Caryophyllales</taxon>
        <taxon>Chenopodiaceae</taxon>
        <taxon>Chenopodioideae</taxon>
        <taxon>Anserineae</taxon>
        <taxon>Spinacia</taxon>
    </lineage>
</organism>
<evidence type="ECO:0000313" key="8">
    <source>
        <dbReference type="RefSeq" id="XP_056696122.1"/>
    </source>
</evidence>
<evidence type="ECO:0000256" key="3">
    <source>
        <dbReference type="ARBA" id="ARBA00023163"/>
    </source>
</evidence>
<sequence>MATEDNIAELKEEIPDIVPFDPTKKKKKKKVVIQDPADESVDKLAEKTENLSGELKIGFLLGVLPCNYVIMEALKSAKANLSVYLHPSQTKDVIQSVNRELSSLLFKFNEIFDGVLLAHEVMDIPSRHGEILNGLFPYVGVRLTARLLLFAPKPDTYLEGKVVKVAQESIHVVVLGFSAAIITHEDIRDEFKFKIKSGEEIFRSSSHKRHIIKVGTMVRFLVKSFDEEILHISGSLIPPSTGSIHWHASLTNSSRKRRENEGIKELSTGTIDGVAISNDYHVLKKSKKQRVH</sequence>
<dbReference type="InterPro" id="IPR045113">
    <property type="entry name" value="Rpb7-like"/>
</dbReference>
<keyword evidence="3 5" id="KW-0804">Transcription</keyword>
<evidence type="ECO:0000256" key="4">
    <source>
        <dbReference type="ARBA" id="ARBA00023242"/>
    </source>
</evidence>
<evidence type="ECO:0000256" key="2">
    <source>
        <dbReference type="ARBA" id="ARBA00022478"/>
    </source>
</evidence>
<accession>A0ABM3RKI2</accession>
<evidence type="ECO:0000313" key="7">
    <source>
        <dbReference type="RefSeq" id="XP_056696121.1"/>
    </source>
</evidence>
<evidence type="ECO:0000313" key="6">
    <source>
        <dbReference type="Proteomes" id="UP000813463"/>
    </source>
</evidence>
<reference evidence="7 8" key="2">
    <citation type="submission" date="2025-05" db="UniProtKB">
        <authorList>
            <consortium name="RefSeq"/>
        </authorList>
    </citation>
    <scope>IDENTIFICATION</scope>
    <source>
        <tissue evidence="7 8">Leaf</tissue>
    </source>
</reference>
<evidence type="ECO:0000256" key="1">
    <source>
        <dbReference type="ARBA" id="ARBA00004123"/>
    </source>
</evidence>
<dbReference type="Gene3D" id="3.30.1490.120">
    <property type="entry name" value="RNA polymerase Rpb7-like, N-terminal domain"/>
    <property type="match status" value="1"/>
</dbReference>
<dbReference type="GeneID" id="110797863"/>
<keyword evidence="2 5" id="KW-0240">DNA-directed RNA polymerase</keyword>
<comment type="function">
    <text evidence="5">DNA-dependent RNA polymerase which catalyzes the transcription of DNA into RNA using the four ribonucleoside triphosphates as substrates.</text>
</comment>
<keyword evidence="6" id="KW-1185">Reference proteome</keyword>
<keyword evidence="4 5" id="KW-0539">Nucleus</keyword>
<protein>
    <recommendedName>
        <fullName evidence="5">DNA-directed RNA polymerase subunit</fullName>
    </recommendedName>
</protein>
<dbReference type="RefSeq" id="XP_056696122.1">
    <property type="nucleotide sequence ID" value="XM_056840144.1"/>
</dbReference>
<evidence type="ECO:0000256" key="5">
    <source>
        <dbReference type="RuleBase" id="RU369086"/>
    </source>
</evidence>
<dbReference type="Gene3D" id="2.40.50.1060">
    <property type="match status" value="1"/>
</dbReference>
<dbReference type="InterPro" id="IPR036898">
    <property type="entry name" value="RNA_pol_Rpb7-like_N_sf"/>
</dbReference>
<reference evidence="6" key="1">
    <citation type="journal article" date="2021" name="Nat. Commun.">
        <title>Genomic analyses provide insights into spinach domestication and the genetic basis of agronomic traits.</title>
        <authorList>
            <person name="Cai X."/>
            <person name="Sun X."/>
            <person name="Xu C."/>
            <person name="Sun H."/>
            <person name="Wang X."/>
            <person name="Ge C."/>
            <person name="Zhang Z."/>
            <person name="Wang Q."/>
            <person name="Fei Z."/>
            <person name="Jiao C."/>
            <person name="Wang Q."/>
        </authorList>
    </citation>
    <scope>NUCLEOTIDE SEQUENCE [LARGE SCALE GENOMIC DNA]</scope>
    <source>
        <strain evidence="6">cv. Varoflay</strain>
    </source>
</reference>
<name>A0ABM3RKI2_SPIOL</name>
<dbReference type="PANTHER" id="PTHR12709:SF5">
    <property type="entry name" value="DNA-DIRECTED RNA POLYMERASE I SUBUNIT RPA43"/>
    <property type="match status" value="1"/>
</dbReference>